<name>J4GXK0_9APHY</name>
<dbReference type="HOGENOM" id="CLU_118195_0_0_1"/>
<protein>
    <submittedName>
        <fullName evidence="2">Uncharacterized protein</fullName>
    </submittedName>
</protein>
<evidence type="ECO:0000313" key="2">
    <source>
        <dbReference type="EMBL" id="CCM06600.1"/>
    </source>
</evidence>
<evidence type="ECO:0000256" key="1">
    <source>
        <dbReference type="SAM" id="SignalP"/>
    </source>
</evidence>
<reference evidence="2 3" key="1">
    <citation type="journal article" date="2012" name="Appl. Environ. Microbiol.">
        <title>Short-read sequencing for genomic analysis of the brown rot fungus Fibroporia radiculosa.</title>
        <authorList>
            <person name="Tang J.D."/>
            <person name="Perkins A.D."/>
            <person name="Sonstegard T.S."/>
            <person name="Schroeder S.G."/>
            <person name="Burgess S.C."/>
            <person name="Diehl S.V."/>
        </authorList>
    </citation>
    <scope>NUCLEOTIDE SEQUENCE [LARGE SCALE GENOMIC DNA]</scope>
    <source>
        <strain evidence="2 3">TFFH 294</strain>
    </source>
</reference>
<feature type="signal peptide" evidence="1">
    <location>
        <begin position="1"/>
        <end position="21"/>
    </location>
</feature>
<proteinExistence type="predicted"/>
<gene>
    <name evidence="2" type="ORF">FIBRA_08879</name>
</gene>
<feature type="chain" id="PRO_5003778519" evidence="1">
    <location>
        <begin position="22"/>
        <end position="198"/>
    </location>
</feature>
<dbReference type="RefSeq" id="XP_012185883.1">
    <property type="nucleotide sequence ID" value="XM_012330493.1"/>
</dbReference>
<evidence type="ECO:0000313" key="3">
    <source>
        <dbReference type="Proteomes" id="UP000006352"/>
    </source>
</evidence>
<dbReference type="InParanoid" id="J4GXK0"/>
<dbReference type="Proteomes" id="UP000006352">
    <property type="component" value="Unassembled WGS sequence"/>
</dbReference>
<dbReference type="OrthoDB" id="2780763at2759"/>
<accession>J4GXK0</accession>
<dbReference type="GeneID" id="24101500"/>
<sequence length="198" mass="21469">MQLTWFSVVVIASFVASAVRAAPNVKEACGTDGEVISTNTFVHNEKEYSVTTRSCPGFASLRGNVTDTQSIAGRAAMPKQKRQLVNCNIDCSVECEDIADQATENACYVLSEAVQAQDPDYFIAPAQTLTTFSDGGECEYGYANLDVVEYEVCYEDIGNNGLRVAALCFDLDGIISTGGYCVSPEVADNDWILEVFYD</sequence>
<keyword evidence="3" id="KW-1185">Reference proteome</keyword>
<dbReference type="AlphaFoldDB" id="J4GXK0"/>
<dbReference type="EMBL" id="HE797414">
    <property type="protein sequence ID" value="CCM06600.1"/>
    <property type="molecule type" value="Genomic_DNA"/>
</dbReference>
<organism evidence="2 3">
    <name type="scientific">Fibroporia radiculosa</name>
    <dbReference type="NCBI Taxonomy" id="599839"/>
    <lineage>
        <taxon>Eukaryota</taxon>
        <taxon>Fungi</taxon>
        <taxon>Dikarya</taxon>
        <taxon>Basidiomycota</taxon>
        <taxon>Agaricomycotina</taxon>
        <taxon>Agaricomycetes</taxon>
        <taxon>Polyporales</taxon>
        <taxon>Fibroporiaceae</taxon>
        <taxon>Fibroporia</taxon>
    </lineage>
</organism>
<keyword evidence="1" id="KW-0732">Signal</keyword>